<dbReference type="RefSeq" id="WP_088429036.1">
    <property type="nucleotide sequence ID" value="NZ_CP021983.2"/>
</dbReference>
<dbReference type="KEGG" id="hhg:XM38_005890"/>
<keyword evidence="2" id="KW-1185">Reference proteome</keyword>
<evidence type="ECO:0000313" key="1">
    <source>
        <dbReference type="EMBL" id="ASC69660.1"/>
    </source>
</evidence>
<dbReference type="EMBL" id="CP021983">
    <property type="protein sequence ID" value="ASC69660.1"/>
    <property type="molecule type" value="Genomic_DNA"/>
</dbReference>
<evidence type="ECO:0000313" key="2">
    <source>
        <dbReference type="Proteomes" id="UP000191901"/>
    </source>
</evidence>
<proteinExistence type="predicted"/>
<accession>A0A1Z3HHA9</accession>
<dbReference type="AlphaFoldDB" id="A0A1Z3HHA9"/>
<sequence length="130" mass="15017">MVAALKALLNPQCSDISFLDADREIFQSHPIAVFARPWQGRHCVYGIFRLPQEHRIEYPILIIVSGAGRYRKEACMVKQDAEHYAAADGYYLLRVHLKTRVAVSLILRGQSYRLKNPLNWTIFYNVEPVK</sequence>
<reference evidence="1 2" key="1">
    <citation type="journal article" date="2016" name="Biochim. Biophys. Acta">
        <title>Characterization of red-shifted phycobilisomes isolated from the chlorophyll f-containing cyanobacterium Halomicronema hongdechloris.</title>
        <authorList>
            <person name="Li Y."/>
            <person name="Lin Y."/>
            <person name="Garvey C.J."/>
            <person name="Birch D."/>
            <person name="Corkery R.W."/>
            <person name="Loughlin P.C."/>
            <person name="Scheer H."/>
            <person name="Willows R.D."/>
            <person name="Chen M."/>
        </authorList>
    </citation>
    <scope>NUCLEOTIDE SEQUENCE [LARGE SCALE GENOMIC DNA]</scope>
    <source>
        <strain evidence="1 2">C2206</strain>
    </source>
</reference>
<organism evidence="1 2">
    <name type="scientific">Halomicronema hongdechloris C2206</name>
    <dbReference type="NCBI Taxonomy" id="1641165"/>
    <lineage>
        <taxon>Bacteria</taxon>
        <taxon>Bacillati</taxon>
        <taxon>Cyanobacteriota</taxon>
        <taxon>Cyanophyceae</taxon>
        <taxon>Nodosilineales</taxon>
        <taxon>Nodosilineaceae</taxon>
        <taxon>Halomicronema</taxon>
    </lineage>
</organism>
<dbReference type="Proteomes" id="UP000191901">
    <property type="component" value="Chromosome"/>
</dbReference>
<gene>
    <name evidence="1" type="ORF">XM38_005890</name>
</gene>
<dbReference type="STRING" id="1641165.XM38_25120"/>
<dbReference type="OrthoDB" id="572628at2"/>
<name>A0A1Z3HHA9_9CYAN</name>
<protein>
    <submittedName>
        <fullName evidence="1">Uncharacterized protein</fullName>
    </submittedName>
</protein>